<dbReference type="EMBL" id="CAHPSF010000002">
    <property type="protein sequence ID" value="CAB5679330.1"/>
    <property type="molecule type" value="Genomic_DNA"/>
</dbReference>
<protein>
    <recommendedName>
        <fullName evidence="1">Peptidase M15C domain-containing protein</fullName>
    </recommendedName>
</protein>
<evidence type="ECO:0000259" key="1">
    <source>
        <dbReference type="Pfam" id="PF13539"/>
    </source>
</evidence>
<dbReference type="InterPro" id="IPR009045">
    <property type="entry name" value="Zn_M74/Hedgehog-like"/>
</dbReference>
<accession>A0A9N8GWZ3</accession>
<sequence length="113" mass="12697">MSMVDKQNRFTGMVARLIIFAQDKGYQLTFGEAFRTEAQAKLNAANGSGISNSLHLQRLAIDFNLFKDGKYLTATSDYKELGEYWESLGGSWGGRFKTRPDGNHFSLEHNGVR</sequence>
<dbReference type="GO" id="GO:0008233">
    <property type="term" value="F:peptidase activity"/>
    <property type="evidence" value="ECO:0007669"/>
    <property type="project" value="InterPro"/>
</dbReference>
<reference evidence="2" key="1">
    <citation type="submission" date="2020-05" db="EMBL/GenBank/DDBJ databases">
        <authorList>
            <person name="Delgado-Blas J."/>
        </authorList>
    </citation>
    <scope>NUCLEOTIDE SEQUENCE</scope>
    <source>
        <strain evidence="2">BB1453</strain>
    </source>
</reference>
<dbReference type="InterPro" id="IPR039561">
    <property type="entry name" value="Peptidase_M15C"/>
</dbReference>
<dbReference type="RefSeq" id="WP_239407178.1">
    <property type="nucleotide sequence ID" value="NZ_CAHPRV010000001.1"/>
</dbReference>
<dbReference type="Proteomes" id="UP000834611">
    <property type="component" value="Unassembled WGS sequence"/>
</dbReference>
<evidence type="ECO:0000313" key="3">
    <source>
        <dbReference type="Proteomes" id="UP000834611"/>
    </source>
</evidence>
<proteinExistence type="predicted"/>
<dbReference type="Gene3D" id="3.30.1380.10">
    <property type="match status" value="1"/>
</dbReference>
<dbReference type="SUPFAM" id="SSF55166">
    <property type="entry name" value="Hedgehog/DD-peptidase"/>
    <property type="match status" value="1"/>
</dbReference>
<comment type="caution">
    <text evidence="2">The sequence shown here is derived from an EMBL/GenBank/DDBJ whole genome shotgun (WGS) entry which is preliminary data.</text>
</comment>
<dbReference type="AlphaFoldDB" id="A0A9N8GWZ3"/>
<dbReference type="Pfam" id="PF13539">
    <property type="entry name" value="Peptidase_M15_4"/>
    <property type="match status" value="1"/>
</dbReference>
<evidence type="ECO:0000313" key="2">
    <source>
        <dbReference type="EMBL" id="CAB5679330.1"/>
    </source>
</evidence>
<organism evidence="2 3">
    <name type="scientific">Providencia rettgeri</name>
    <dbReference type="NCBI Taxonomy" id="587"/>
    <lineage>
        <taxon>Bacteria</taxon>
        <taxon>Pseudomonadati</taxon>
        <taxon>Pseudomonadota</taxon>
        <taxon>Gammaproteobacteria</taxon>
        <taxon>Enterobacterales</taxon>
        <taxon>Morganellaceae</taxon>
        <taxon>Providencia</taxon>
    </lineage>
</organism>
<gene>
    <name evidence="2" type="ORF">GHA_01188</name>
</gene>
<feature type="domain" description="Peptidase M15C" evidence="1">
    <location>
        <begin position="48"/>
        <end position="106"/>
    </location>
</feature>
<name>A0A9N8GWZ3_PRORE</name>